<dbReference type="CDD" id="cd11058">
    <property type="entry name" value="CYP60B-like"/>
    <property type="match status" value="1"/>
</dbReference>
<keyword evidence="5 9" id="KW-0560">Oxidoreductase</keyword>
<evidence type="ECO:0000256" key="1">
    <source>
        <dbReference type="ARBA" id="ARBA00001971"/>
    </source>
</evidence>
<evidence type="ECO:0000256" key="5">
    <source>
        <dbReference type="ARBA" id="ARBA00023002"/>
    </source>
</evidence>
<comment type="cofactor">
    <cofactor evidence="1 8">
        <name>heme</name>
        <dbReference type="ChEBI" id="CHEBI:30413"/>
    </cofactor>
</comment>
<dbReference type="GO" id="GO:0020037">
    <property type="term" value="F:heme binding"/>
    <property type="evidence" value="ECO:0007669"/>
    <property type="project" value="InterPro"/>
</dbReference>
<dbReference type="FunFam" id="1.10.630.10:FF:000047">
    <property type="entry name" value="Cytochrome P450 monooxygenase"/>
    <property type="match status" value="1"/>
</dbReference>
<protein>
    <submittedName>
        <fullName evidence="11">Trichothecene c-15 hydroxylase</fullName>
    </submittedName>
</protein>
<sequence>MLSDIQAASPRLSPFILWPTVVVSLALIYALLSAIYNLTLHPLAKHPGPKLWAASRLPYSLMLLRGNPHKDILALHARYGDVVRLSPSLLSFQAPDAWKEVMGHRKGGKLEENAKLPDFIDERHADLISANREDHARYRRILSHVSHGFSAKSMQDQQPIIKSYIDLLIERLHSIAGQGPLDVVQWYNFTTFDIIGDLAFGESFGCLENSDYHPWVRLIFDDIKVGIYFFVFKSYKLVEPLLKMFVPKSLLDKRVAHYQLIEEKLDRRIAMGTPRPDFAQSMLNKTGDEALTRTELIMHSRLLIIAGSETTATALSGATYLLCSNPSTLAKLNQEVRSAFASEDEIDIISTAKLDYLQAVLEEALRMYPPVPSALPRVTPPGGQEILGQWIPGNTTLDIWHWAMYHNEKNFRKPFEFHPERWMGDPEFANDSLDALKPFHIGPRNCLGMNLAYAEMRMILARVIYNFDLQLAEESRDWLRCDQHQVHILWNKPPLKVHMTPRKRE</sequence>
<comment type="similarity">
    <text evidence="2 9">Belongs to the cytochrome P450 family.</text>
</comment>
<dbReference type="InterPro" id="IPR001128">
    <property type="entry name" value="Cyt_P450"/>
</dbReference>
<feature type="transmembrane region" description="Helical" evidence="10">
    <location>
        <begin position="12"/>
        <end position="36"/>
    </location>
</feature>
<feature type="binding site" description="axial binding residue" evidence="8">
    <location>
        <position position="446"/>
    </location>
    <ligand>
        <name>heme</name>
        <dbReference type="ChEBI" id="CHEBI:30413"/>
    </ligand>
    <ligandPart>
        <name>Fe</name>
        <dbReference type="ChEBI" id="CHEBI:18248"/>
    </ligandPart>
</feature>
<keyword evidence="6 8" id="KW-0408">Iron</keyword>
<evidence type="ECO:0000256" key="7">
    <source>
        <dbReference type="ARBA" id="ARBA00023033"/>
    </source>
</evidence>
<keyword evidence="4 8" id="KW-0479">Metal-binding</keyword>
<evidence type="ECO:0000256" key="9">
    <source>
        <dbReference type="RuleBase" id="RU000461"/>
    </source>
</evidence>
<proteinExistence type="inferred from homology"/>
<dbReference type="GO" id="GO:0005506">
    <property type="term" value="F:iron ion binding"/>
    <property type="evidence" value="ECO:0007669"/>
    <property type="project" value="InterPro"/>
</dbReference>
<evidence type="ECO:0000256" key="2">
    <source>
        <dbReference type="ARBA" id="ARBA00010617"/>
    </source>
</evidence>
<dbReference type="STRING" id="1213859.L2FV82"/>
<keyword evidence="7 9" id="KW-0503">Monooxygenase</keyword>
<name>L2FV82_COLFN</name>
<dbReference type="InterPro" id="IPR017972">
    <property type="entry name" value="Cyt_P450_CS"/>
</dbReference>
<dbReference type="PRINTS" id="PR00463">
    <property type="entry name" value="EP450I"/>
</dbReference>
<evidence type="ECO:0000313" key="11">
    <source>
        <dbReference type="EMBL" id="ELA29643.1"/>
    </source>
</evidence>
<evidence type="ECO:0000256" key="10">
    <source>
        <dbReference type="SAM" id="Phobius"/>
    </source>
</evidence>
<dbReference type="PROSITE" id="PS00086">
    <property type="entry name" value="CYTOCHROME_P450"/>
    <property type="match status" value="1"/>
</dbReference>
<keyword evidence="10" id="KW-0472">Membrane</keyword>
<dbReference type="HOGENOM" id="CLU_001570_14_11_1"/>
<reference evidence="11" key="1">
    <citation type="submission" date="2012-08" db="EMBL/GenBank/DDBJ databases">
        <title>Genome analysis of Colletotrichum orbiculare and Colletotrichum fructicola.</title>
        <authorList>
            <person name="Gan P.H.P."/>
            <person name="Ikeda K."/>
            <person name="Irieda H."/>
            <person name="Narusaka M."/>
            <person name="O'Connell R.J."/>
            <person name="Narusaka Y."/>
            <person name="Takano Y."/>
            <person name="Kubo Y."/>
            <person name="Shirasu K."/>
        </authorList>
    </citation>
    <scope>NUCLEOTIDE SEQUENCE</scope>
    <source>
        <strain evidence="11">Nara gc5</strain>
    </source>
</reference>
<dbReference type="GO" id="GO:0004497">
    <property type="term" value="F:monooxygenase activity"/>
    <property type="evidence" value="ECO:0007669"/>
    <property type="project" value="UniProtKB-KW"/>
</dbReference>
<keyword evidence="10" id="KW-0812">Transmembrane</keyword>
<dbReference type="GO" id="GO:0009403">
    <property type="term" value="P:toxin biosynthetic process"/>
    <property type="evidence" value="ECO:0007669"/>
    <property type="project" value="UniProtKB-ARBA"/>
</dbReference>
<dbReference type="InterPro" id="IPR036396">
    <property type="entry name" value="Cyt_P450_sf"/>
</dbReference>
<dbReference type="PRINTS" id="PR00385">
    <property type="entry name" value="P450"/>
</dbReference>
<dbReference type="EMBL" id="KB020841">
    <property type="protein sequence ID" value="ELA29643.1"/>
    <property type="molecule type" value="Genomic_DNA"/>
</dbReference>
<evidence type="ECO:0000256" key="8">
    <source>
        <dbReference type="PIRSR" id="PIRSR602401-1"/>
    </source>
</evidence>
<dbReference type="Gene3D" id="1.10.630.10">
    <property type="entry name" value="Cytochrome P450"/>
    <property type="match status" value="1"/>
</dbReference>
<gene>
    <name evidence="11" type="ORF">CGGC5_9922</name>
</gene>
<organism evidence="11">
    <name type="scientific">Colletotrichum fructicola (strain Nara gc5)</name>
    <name type="common">Anthracnose fungus</name>
    <name type="synonym">Colletotrichum gloeosporioides (strain Nara gc5)</name>
    <dbReference type="NCBI Taxonomy" id="1213859"/>
    <lineage>
        <taxon>Eukaryota</taxon>
        <taxon>Fungi</taxon>
        <taxon>Dikarya</taxon>
        <taxon>Ascomycota</taxon>
        <taxon>Pezizomycotina</taxon>
        <taxon>Sordariomycetes</taxon>
        <taxon>Hypocreomycetidae</taxon>
        <taxon>Glomerellales</taxon>
        <taxon>Glomerellaceae</taxon>
        <taxon>Colletotrichum</taxon>
        <taxon>Colletotrichum gloeosporioides species complex</taxon>
    </lineage>
</organism>
<dbReference type="InterPro" id="IPR050121">
    <property type="entry name" value="Cytochrome_P450_monoxygenase"/>
</dbReference>
<evidence type="ECO:0000256" key="3">
    <source>
        <dbReference type="ARBA" id="ARBA00022617"/>
    </source>
</evidence>
<keyword evidence="3 8" id="KW-0349">Heme</keyword>
<dbReference type="AlphaFoldDB" id="L2FV82"/>
<dbReference type="GO" id="GO:0016705">
    <property type="term" value="F:oxidoreductase activity, acting on paired donors, with incorporation or reduction of molecular oxygen"/>
    <property type="evidence" value="ECO:0007669"/>
    <property type="project" value="InterPro"/>
</dbReference>
<dbReference type="PANTHER" id="PTHR24305:SF230">
    <property type="entry name" value="P450, PUTATIVE (EUROFUNG)-RELATED"/>
    <property type="match status" value="1"/>
</dbReference>
<dbReference type="PANTHER" id="PTHR24305">
    <property type="entry name" value="CYTOCHROME P450"/>
    <property type="match status" value="1"/>
</dbReference>
<accession>L2FV82</accession>
<dbReference type="SUPFAM" id="SSF48264">
    <property type="entry name" value="Cytochrome P450"/>
    <property type="match status" value="1"/>
</dbReference>
<keyword evidence="10" id="KW-1133">Transmembrane helix</keyword>
<evidence type="ECO:0000256" key="4">
    <source>
        <dbReference type="ARBA" id="ARBA00022723"/>
    </source>
</evidence>
<evidence type="ECO:0000256" key="6">
    <source>
        <dbReference type="ARBA" id="ARBA00023004"/>
    </source>
</evidence>
<dbReference type="InterPro" id="IPR002401">
    <property type="entry name" value="Cyt_P450_E_grp-I"/>
</dbReference>
<dbReference type="Pfam" id="PF00067">
    <property type="entry name" value="p450"/>
    <property type="match status" value="1"/>
</dbReference>